<dbReference type="OrthoDB" id="2893324at2759"/>
<dbReference type="InterPro" id="IPR039470">
    <property type="entry name" value="Nuc_deoxyri_tr2"/>
</dbReference>
<feature type="region of interest" description="Disordered" evidence="1">
    <location>
        <begin position="216"/>
        <end position="236"/>
    </location>
</feature>
<dbReference type="Pfam" id="PF15891">
    <property type="entry name" value="Nuc_deoxyri_tr2"/>
    <property type="match status" value="1"/>
</dbReference>
<evidence type="ECO:0000256" key="1">
    <source>
        <dbReference type="SAM" id="MobiDB-lite"/>
    </source>
</evidence>
<dbReference type="SUPFAM" id="SSF52309">
    <property type="entry name" value="N-(deoxy)ribosyltransferase-like"/>
    <property type="match status" value="1"/>
</dbReference>
<comment type="caution">
    <text evidence="2">The sequence shown here is derived from an EMBL/GenBank/DDBJ whole genome shotgun (WGS) entry which is preliminary data.</text>
</comment>
<evidence type="ECO:0000313" key="3">
    <source>
        <dbReference type="Proteomes" id="UP000756921"/>
    </source>
</evidence>
<feature type="region of interest" description="Disordered" evidence="1">
    <location>
        <begin position="1"/>
        <end position="33"/>
    </location>
</feature>
<dbReference type="Proteomes" id="UP000756921">
    <property type="component" value="Unassembled WGS sequence"/>
</dbReference>
<dbReference type="EMBL" id="WJXW01000008">
    <property type="protein sequence ID" value="KAF9733774.1"/>
    <property type="molecule type" value="Genomic_DNA"/>
</dbReference>
<protein>
    <submittedName>
        <fullName evidence="2">Uncharacterized protein</fullName>
    </submittedName>
</protein>
<reference evidence="2" key="1">
    <citation type="journal article" date="2020" name="Mol. Plant Microbe Interact.">
        <title>Genome Sequence of the Biocontrol Agent Coniothyrium minitans strain Conio (IMI 134523).</title>
        <authorList>
            <person name="Patel D."/>
            <person name="Shittu T.A."/>
            <person name="Baroncelli R."/>
            <person name="Muthumeenakshi S."/>
            <person name="Osborne T.H."/>
            <person name="Janganan T.K."/>
            <person name="Sreenivasaprasad S."/>
        </authorList>
    </citation>
    <scope>NUCLEOTIDE SEQUENCE</scope>
    <source>
        <strain evidence="2">Conio</strain>
    </source>
</reference>
<keyword evidence="3" id="KW-1185">Reference proteome</keyword>
<proteinExistence type="predicted"/>
<name>A0A9P6GGJ9_9PLEO</name>
<evidence type="ECO:0000313" key="2">
    <source>
        <dbReference type="EMBL" id="KAF9733774.1"/>
    </source>
</evidence>
<feature type="compositionally biased region" description="Polar residues" evidence="1">
    <location>
        <begin position="1"/>
        <end position="12"/>
    </location>
</feature>
<dbReference type="AlphaFoldDB" id="A0A9P6GGJ9"/>
<accession>A0A9P6GGJ9</accession>
<sequence length="265" mass="30347">MSTSMQQSTDNDLVSVGADQSHEHEVTPTAPHQGFKLNNRIIDVLNQLPDLPTELPTPHRHFKHCMAPENPDYGRFSVFLVGSIEMGLAVQWQERLVTELCRYPITVTNPRRTNFTTDEETIREQIEWELSALRQADVICFFFDEATRLPVTLWELGKYIDSEKIVVCCGERYWRHRNVKISCNDDEVPFMETFSGLPAAIEEMLEQKGMELDTNGDLVGDNEHVAKPKQNSRSEMERKIAALEREVEVLQAKMMEIDLGPATLI</sequence>
<gene>
    <name evidence="2" type="ORF">PMIN01_08117</name>
</gene>
<feature type="compositionally biased region" description="Basic and acidic residues" evidence="1">
    <location>
        <begin position="221"/>
        <end position="236"/>
    </location>
</feature>
<dbReference type="Gene3D" id="3.40.50.450">
    <property type="match status" value="1"/>
</dbReference>
<organism evidence="2 3">
    <name type="scientific">Paraphaeosphaeria minitans</name>
    <dbReference type="NCBI Taxonomy" id="565426"/>
    <lineage>
        <taxon>Eukaryota</taxon>
        <taxon>Fungi</taxon>
        <taxon>Dikarya</taxon>
        <taxon>Ascomycota</taxon>
        <taxon>Pezizomycotina</taxon>
        <taxon>Dothideomycetes</taxon>
        <taxon>Pleosporomycetidae</taxon>
        <taxon>Pleosporales</taxon>
        <taxon>Massarineae</taxon>
        <taxon>Didymosphaeriaceae</taxon>
        <taxon>Paraphaeosphaeria</taxon>
    </lineage>
</organism>